<evidence type="ECO:0000313" key="1">
    <source>
        <dbReference type="EMBL" id="SEW21870.1"/>
    </source>
</evidence>
<dbReference type="PROSITE" id="PS51257">
    <property type="entry name" value="PROKAR_LIPOPROTEIN"/>
    <property type="match status" value="1"/>
</dbReference>
<dbReference type="EMBL" id="FOIS01000004">
    <property type="protein sequence ID" value="SEW21870.1"/>
    <property type="molecule type" value="Genomic_DNA"/>
</dbReference>
<dbReference type="AlphaFoldDB" id="A0A1I0Q5N2"/>
<dbReference type="OrthoDB" id="378609at2157"/>
<dbReference type="RefSeq" id="WP_143067718.1">
    <property type="nucleotide sequence ID" value="NZ_FOIS01000004.1"/>
</dbReference>
<proteinExistence type="predicted"/>
<keyword evidence="2" id="KW-1185">Reference proteome</keyword>
<protein>
    <submittedName>
        <fullName evidence="1">Uncharacterized protein</fullName>
    </submittedName>
</protein>
<name>A0A1I0Q5N2_9EURY</name>
<reference evidence="2" key="1">
    <citation type="submission" date="2016-10" db="EMBL/GenBank/DDBJ databases">
        <authorList>
            <person name="Varghese N."/>
        </authorList>
    </citation>
    <scope>NUCLEOTIDE SEQUENCE [LARGE SCALE GENOMIC DNA]</scope>
    <source>
        <strain evidence="2">CGMCC 1.12284</strain>
    </source>
</reference>
<gene>
    <name evidence="1" type="ORF">SAMN05216285_3070</name>
</gene>
<sequence>MVSRRNLLTSIATLTSATLAGCSTFLEEESDRHYANMYNGAEKPHDFVVTVTNKAGETIFDHEYELGARSADENRIIDGTPREVTVTIDDTNPVQFPWAPRDGVGTYPEDGCSEGTSASLVIYYQMATEEEITPIYGCATVRDQ</sequence>
<dbReference type="Proteomes" id="UP000183275">
    <property type="component" value="Unassembled WGS sequence"/>
</dbReference>
<organism evidence="1 2">
    <name type="scientific">Natrinema salifodinae</name>
    <dbReference type="NCBI Taxonomy" id="1202768"/>
    <lineage>
        <taxon>Archaea</taxon>
        <taxon>Methanobacteriati</taxon>
        <taxon>Methanobacteriota</taxon>
        <taxon>Stenosarchaea group</taxon>
        <taxon>Halobacteria</taxon>
        <taxon>Halobacteriales</taxon>
        <taxon>Natrialbaceae</taxon>
        <taxon>Natrinema</taxon>
    </lineage>
</organism>
<evidence type="ECO:0000313" key="2">
    <source>
        <dbReference type="Proteomes" id="UP000183275"/>
    </source>
</evidence>
<accession>A0A1I0Q5N2</accession>